<dbReference type="SUPFAM" id="SSF46785">
    <property type="entry name" value="Winged helix' DNA-binding domain"/>
    <property type="match status" value="1"/>
</dbReference>
<dbReference type="EMBL" id="PYMA01000004">
    <property type="protein sequence ID" value="PSW20253.1"/>
    <property type="molecule type" value="Genomic_DNA"/>
</dbReference>
<evidence type="ECO:0000256" key="1">
    <source>
        <dbReference type="ARBA" id="ARBA00009437"/>
    </source>
</evidence>
<dbReference type="RefSeq" id="WP_107271890.1">
    <property type="nucleotide sequence ID" value="NZ_PYMA01000004.1"/>
</dbReference>
<dbReference type="Pfam" id="PF00126">
    <property type="entry name" value="HTH_1"/>
    <property type="match status" value="1"/>
</dbReference>
<dbReference type="Pfam" id="PF03466">
    <property type="entry name" value="LysR_substrate"/>
    <property type="match status" value="1"/>
</dbReference>
<evidence type="ECO:0000313" key="8">
    <source>
        <dbReference type="Proteomes" id="UP000241771"/>
    </source>
</evidence>
<evidence type="ECO:0000256" key="5">
    <source>
        <dbReference type="SAM" id="Coils"/>
    </source>
</evidence>
<dbReference type="InterPro" id="IPR036390">
    <property type="entry name" value="WH_DNA-bd_sf"/>
</dbReference>
<dbReference type="InterPro" id="IPR058163">
    <property type="entry name" value="LysR-type_TF_proteobact-type"/>
</dbReference>
<sequence length="326" mass="37777">MRKRHALLPPSFNGMKVFESAARHLSFTLAAEELNVTQSAVSRQIRQLEEHFEFPLFNRLHRALELTPQGKEIAQLLTRQYSELNHTVQQLKSKESSTLKVRVAMSFAVRWLIPRLHSFKARHPELDIVLSSSMSLNSEEVKLEDDDFDVAIYNVLVDPYRRNKDHFIRKEYLAPVYSEHLTEGKDHTLTVDEMLTYPRLHPTADKADWHVWFKQYGLKPERVEANSGAQSEIIFNTLDMALTSCMAGQGVTITDLMLVVHELKQGYLKLPKSAMIISTSPWEYYYQAPTKSDAVTNFVTWMMETQLEEQSQLFDMAKELGWQIKE</sequence>
<protein>
    <submittedName>
        <fullName evidence="7">LysR family transcriptional regulator</fullName>
    </submittedName>
</protein>
<keyword evidence="3" id="KW-0238">DNA-binding</keyword>
<dbReference type="FunFam" id="1.10.10.10:FF:000038">
    <property type="entry name" value="Glycine cleavage system transcriptional activator"/>
    <property type="match status" value="1"/>
</dbReference>
<dbReference type="InterPro" id="IPR000847">
    <property type="entry name" value="LysR_HTH_N"/>
</dbReference>
<evidence type="ECO:0000313" key="7">
    <source>
        <dbReference type="EMBL" id="PSW20253.1"/>
    </source>
</evidence>
<proteinExistence type="inferred from homology"/>
<gene>
    <name evidence="7" type="ORF">C9I98_09365</name>
</gene>
<accession>A0A2T3NVE4</accession>
<dbReference type="SUPFAM" id="SSF53850">
    <property type="entry name" value="Periplasmic binding protein-like II"/>
    <property type="match status" value="1"/>
</dbReference>
<dbReference type="GO" id="GO:0043565">
    <property type="term" value="F:sequence-specific DNA binding"/>
    <property type="evidence" value="ECO:0007669"/>
    <property type="project" value="TreeGrafter"/>
</dbReference>
<feature type="domain" description="HTH lysR-type" evidence="6">
    <location>
        <begin position="10"/>
        <end position="67"/>
    </location>
</feature>
<organism evidence="7 8">
    <name type="scientific">Photobacterium sanctipauli</name>
    <dbReference type="NCBI Taxonomy" id="1342794"/>
    <lineage>
        <taxon>Bacteria</taxon>
        <taxon>Pseudomonadati</taxon>
        <taxon>Pseudomonadota</taxon>
        <taxon>Gammaproteobacteria</taxon>
        <taxon>Vibrionales</taxon>
        <taxon>Vibrionaceae</taxon>
        <taxon>Photobacterium</taxon>
    </lineage>
</organism>
<name>A0A2T3NVE4_9GAMM</name>
<dbReference type="PANTHER" id="PTHR30537:SF26">
    <property type="entry name" value="GLYCINE CLEAVAGE SYSTEM TRANSCRIPTIONAL ACTIVATOR"/>
    <property type="match status" value="1"/>
</dbReference>
<comment type="similarity">
    <text evidence="1">Belongs to the LysR transcriptional regulatory family.</text>
</comment>
<dbReference type="AlphaFoldDB" id="A0A2T3NVE4"/>
<evidence type="ECO:0000256" key="3">
    <source>
        <dbReference type="ARBA" id="ARBA00023125"/>
    </source>
</evidence>
<feature type="coiled-coil region" evidence="5">
    <location>
        <begin position="31"/>
        <end position="94"/>
    </location>
</feature>
<dbReference type="Gene3D" id="1.10.10.10">
    <property type="entry name" value="Winged helix-like DNA-binding domain superfamily/Winged helix DNA-binding domain"/>
    <property type="match status" value="1"/>
</dbReference>
<keyword evidence="8" id="KW-1185">Reference proteome</keyword>
<dbReference type="GO" id="GO:0006351">
    <property type="term" value="P:DNA-templated transcription"/>
    <property type="evidence" value="ECO:0007669"/>
    <property type="project" value="TreeGrafter"/>
</dbReference>
<keyword evidence="4" id="KW-0804">Transcription</keyword>
<dbReference type="InterPro" id="IPR005119">
    <property type="entry name" value="LysR_subst-bd"/>
</dbReference>
<dbReference type="GO" id="GO:0003700">
    <property type="term" value="F:DNA-binding transcription factor activity"/>
    <property type="evidence" value="ECO:0007669"/>
    <property type="project" value="InterPro"/>
</dbReference>
<keyword evidence="2" id="KW-0805">Transcription regulation</keyword>
<evidence type="ECO:0000256" key="4">
    <source>
        <dbReference type="ARBA" id="ARBA00023163"/>
    </source>
</evidence>
<dbReference type="Proteomes" id="UP000241771">
    <property type="component" value="Unassembled WGS sequence"/>
</dbReference>
<dbReference type="PROSITE" id="PS50931">
    <property type="entry name" value="HTH_LYSR"/>
    <property type="match status" value="1"/>
</dbReference>
<evidence type="ECO:0000259" key="6">
    <source>
        <dbReference type="PROSITE" id="PS50931"/>
    </source>
</evidence>
<keyword evidence="5" id="KW-0175">Coiled coil</keyword>
<dbReference type="PRINTS" id="PR00039">
    <property type="entry name" value="HTHLYSR"/>
</dbReference>
<reference evidence="7 8" key="1">
    <citation type="submission" date="2018-01" db="EMBL/GenBank/DDBJ databases">
        <title>Whole genome sequencing of Histamine producing bacteria.</title>
        <authorList>
            <person name="Butler K."/>
        </authorList>
    </citation>
    <scope>NUCLEOTIDE SEQUENCE [LARGE SCALE GENOMIC DNA]</scope>
    <source>
        <strain evidence="7 8">DSM 100436</strain>
    </source>
</reference>
<comment type="caution">
    <text evidence="7">The sequence shown here is derived from an EMBL/GenBank/DDBJ whole genome shotgun (WGS) entry which is preliminary data.</text>
</comment>
<evidence type="ECO:0000256" key="2">
    <source>
        <dbReference type="ARBA" id="ARBA00023015"/>
    </source>
</evidence>
<dbReference type="PANTHER" id="PTHR30537">
    <property type="entry name" value="HTH-TYPE TRANSCRIPTIONAL REGULATOR"/>
    <property type="match status" value="1"/>
</dbReference>
<dbReference type="InterPro" id="IPR036388">
    <property type="entry name" value="WH-like_DNA-bd_sf"/>
</dbReference>
<dbReference type="Gene3D" id="3.40.190.10">
    <property type="entry name" value="Periplasmic binding protein-like II"/>
    <property type="match status" value="2"/>
</dbReference>